<reference evidence="8" key="1">
    <citation type="submission" date="2023-04" db="EMBL/GenBank/DDBJ databases">
        <title>Ambrosiozyma monospora NBRC 1965.</title>
        <authorList>
            <person name="Ichikawa N."/>
            <person name="Sato H."/>
            <person name="Tonouchi N."/>
        </authorList>
    </citation>
    <scope>NUCLEOTIDE SEQUENCE</scope>
    <source>
        <strain evidence="8">NBRC 1965</strain>
    </source>
</reference>
<evidence type="ECO:0000259" key="7">
    <source>
        <dbReference type="Pfam" id="PF07106"/>
    </source>
</evidence>
<gene>
    <name evidence="8" type="ORF">Amon01_000312300</name>
</gene>
<dbReference type="AlphaFoldDB" id="A0A9W6YXZ3"/>
<dbReference type="Gene3D" id="1.10.10.10">
    <property type="entry name" value="Winged helix-like DNA-binding domain superfamily/Winged helix DNA-binding domain"/>
    <property type="match status" value="1"/>
</dbReference>
<keyword evidence="4" id="KW-0539">Nucleus</keyword>
<name>A0A9W6YXZ3_AMBMO</name>
<keyword evidence="3" id="KW-0233">DNA recombination</keyword>
<keyword evidence="5" id="KW-0469">Meiosis</keyword>
<comment type="caution">
    <text evidence="8">The sequence shown here is derived from an EMBL/GenBank/DDBJ whole genome shotgun (WGS) entry which is preliminary data.</text>
</comment>
<dbReference type="GO" id="GO:0120231">
    <property type="term" value="C:DNA recombinase auxiliary factor complex"/>
    <property type="evidence" value="ECO:0007669"/>
    <property type="project" value="TreeGrafter"/>
</dbReference>
<keyword evidence="6" id="KW-0175">Coiled coil</keyword>
<dbReference type="GO" id="GO:0010774">
    <property type="term" value="P:meiotic strand invasion involved in reciprocal meiotic recombination"/>
    <property type="evidence" value="ECO:0007669"/>
    <property type="project" value="TreeGrafter"/>
</dbReference>
<dbReference type="Pfam" id="PF07106">
    <property type="entry name" value="WHD_TBPIP"/>
    <property type="match status" value="1"/>
</dbReference>
<sequence>MPPKKKRAEHISDEDAKPLILDYLKSQYRPYGVTDIVANLHNKVSKVAVTRILEALHKEGELICKTYGRSSFYCYKEIVTENEGEQVTMDAVTQMKEEYLNLDKTFKTLKEECAQLESQKTNKELLELKENMSKAINESNAKLNSMNSGVDINVAKEQLKRLTDVHNKVSIEYKKRLKIVCMMSANLFAKSNKVKY</sequence>
<dbReference type="GO" id="GO:0000794">
    <property type="term" value="C:condensed nuclear chromosome"/>
    <property type="evidence" value="ECO:0007669"/>
    <property type="project" value="TreeGrafter"/>
</dbReference>
<evidence type="ECO:0000313" key="9">
    <source>
        <dbReference type="Proteomes" id="UP001165063"/>
    </source>
</evidence>
<evidence type="ECO:0000256" key="1">
    <source>
        <dbReference type="ARBA" id="ARBA00004123"/>
    </source>
</evidence>
<organism evidence="8 9">
    <name type="scientific">Ambrosiozyma monospora</name>
    <name type="common">Yeast</name>
    <name type="synonym">Endomycopsis monosporus</name>
    <dbReference type="NCBI Taxonomy" id="43982"/>
    <lineage>
        <taxon>Eukaryota</taxon>
        <taxon>Fungi</taxon>
        <taxon>Dikarya</taxon>
        <taxon>Ascomycota</taxon>
        <taxon>Saccharomycotina</taxon>
        <taxon>Pichiomycetes</taxon>
        <taxon>Pichiales</taxon>
        <taxon>Pichiaceae</taxon>
        <taxon>Ambrosiozyma</taxon>
    </lineage>
</organism>
<feature type="domain" description="Homologous-pairing protein 2 winged helix" evidence="7">
    <location>
        <begin position="15"/>
        <end position="75"/>
    </location>
</feature>
<evidence type="ECO:0000313" key="8">
    <source>
        <dbReference type="EMBL" id="GMG25545.1"/>
    </source>
</evidence>
<proteinExistence type="inferred from homology"/>
<keyword evidence="9" id="KW-1185">Reference proteome</keyword>
<evidence type="ECO:0000256" key="3">
    <source>
        <dbReference type="ARBA" id="ARBA00023172"/>
    </source>
</evidence>
<dbReference type="PANTHER" id="PTHR15938:SF0">
    <property type="entry name" value="HOMOLOGOUS-PAIRING PROTEIN 2 HOMOLOG"/>
    <property type="match status" value="1"/>
</dbReference>
<dbReference type="GO" id="GO:0120230">
    <property type="term" value="F:recombinase activator activity"/>
    <property type="evidence" value="ECO:0007669"/>
    <property type="project" value="TreeGrafter"/>
</dbReference>
<dbReference type="Proteomes" id="UP001165063">
    <property type="component" value="Unassembled WGS sequence"/>
</dbReference>
<dbReference type="GO" id="GO:0007129">
    <property type="term" value="P:homologous chromosome pairing at meiosis"/>
    <property type="evidence" value="ECO:0007669"/>
    <property type="project" value="TreeGrafter"/>
</dbReference>
<accession>A0A9W6YXZ3</accession>
<dbReference type="InterPro" id="IPR036388">
    <property type="entry name" value="WH-like_DNA-bd_sf"/>
</dbReference>
<comment type="subcellular location">
    <subcellularLocation>
        <location evidence="1">Nucleus</location>
    </subcellularLocation>
</comment>
<dbReference type="InterPro" id="IPR010776">
    <property type="entry name" value="Hop2_WH_dom"/>
</dbReference>
<evidence type="ECO:0000256" key="5">
    <source>
        <dbReference type="ARBA" id="ARBA00023254"/>
    </source>
</evidence>
<protein>
    <submittedName>
        <fullName evidence="8">Unnamed protein product</fullName>
    </submittedName>
</protein>
<evidence type="ECO:0000256" key="6">
    <source>
        <dbReference type="SAM" id="Coils"/>
    </source>
</evidence>
<dbReference type="PANTHER" id="PTHR15938">
    <property type="entry name" value="TBP-1 INTERACTING PROTEIN"/>
    <property type="match status" value="1"/>
</dbReference>
<dbReference type="OrthoDB" id="4015885at2759"/>
<evidence type="ECO:0000256" key="2">
    <source>
        <dbReference type="ARBA" id="ARBA00007922"/>
    </source>
</evidence>
<evidence type="ECO:0000256" key="4">
    <source>
        <dbReference type="ARBA" id="ARBA00023242"/>
    </source>
</evidence>
<comment type="similarity">
    <text evidence="2">Belongs to the HOP2 family.</text>
</comment>
<dbReference type="GO" id="GO:0003690">
    <property type="term" value="F:double-stranded DNA binding"/>
    <property type="evidence" value="ECO:0007669"/>
    <property type="project" value="TreeGrafter"/>
</dbReference>
<dbReference type="EMBL" id="BSXU01001263">
    <property type="protein sequence ID" value="GMG25545.1"/>
    <property type="molecule type" value="Genomic_DNA"/>
</dbReference>
<dbReference type="GO" id="GO:0000709">
    <property type="term" value="P:meiotic joint molecule formation"/>
    <property type="evidence" value="ECO:0007669"/>
    <property type="project" value="TreeGrafter"/>
</dbReference>
<feature type="coiled-coil region" evidence="6">
    <location>
        <begin position="92"/>
        <end position="142"/>
    </location>
</feature>